<dbReference type="SMART" id="SM00052">
    <property type="entry name" value="EAL"/>
    <property type="match status" value="1"/>
</dbReference>
<dbReference type="Gene3D" id="3.20.20.450">
    <property type="entry name" value="EAL domain"/>
    <property type="match status" value="1"/>
</dbReference>
<dbReference type="PANTHER" id="PTHR44757:SF2">
    <property type="entry name" value="BIOFILM ARCHITECTURE MAINTENANCE PROTEIN MBAA"/>
    <property type="match status" value="1"/>
</dbReference>
<dbReference type="PROSITE" id="PS50046">
    <property type="entry name" value="PHYTOCHROME_2"/>
    <property type="match status" value="1"/>
</dbReference>
<dbReference type="SMART" id="SM00267">
    <property type="entry name" value="GGDEF"/>
    <property type="match status" value="1"/>
</dbReference>
<dbReference type="Gene3D" id="3.30.70.270">
    <property type="match status" value="1"/>
</dbReference>
<name>B6IWP4_RHOCS</name>
<dbReference type="Pfam" id="PF08446">
    <property type="entry name" value="PAS_2"/>
    <property type="match status" value="1"/>
</dbReference>
<dbReference type="AlphaFoldDB" id="B6IWP4"/>
<feature type="domain" description="GGDEF" evidence="3">
    <location>
        <begin position="471"/>
        <end position="604"/>
    </location>
</feature>
<dbReference type="HOGENOM" id="CLU_000445_70_20_5"/>
<evidence type="ECO:0000259" key="3">
    <source>
        <dbReference type="PROSITE" id="PS50887"/>
    </source>
</evidence>
<protein>
    <submittedName>
        <fullName evidence="4">Diguanylate cyclase/phosphodiesterase with PAS/PAC sensor, putative</fullName>
    </submittedName>
</protein>
<dbReference type="GO" id="GO:0006355">
    <property type="term" value="P:regulation of DNA-templated transcription"/>
    <property type="evidence" value="ECO:0007669"/>
    <property type="project" value="InterPro"/>
</dbReference>
<evidence type="ECO:0000313" key="4">
    <source>
        <dbReference type="EMBL" id="ACJ00718.1"/>
    </source>
</evidence>
<dbReference type="InterPro" id="IPR043128">
    <property type="entry name" value="Rev_trsase/Diguanyl_cyclase"/>
</dbReference>
<keyword evidence="5" id="KW-1185">Reference proteome</keyword>
<organism evidence="4 5">
    <name type="scientific">Rhodospirillum centenum (strain ATCC 51521 / SW)</name>
    <dbReference type="NCBI Taxonomy" id="414684"/>
    <lineage>
        <taxon>Bacteria</taxon>
        <taxon>Pseudomonadati</taxon>
        <taxon>Pseudomonadota</taxon>
        <taxon>Alphaproteobacteria</taxon>
        <taxon>Rhodospirillales</taxon>
        <taxon>Rhodospirillaceae</taxon>
        <taxon>Rhodospirillum</taxon>
    </lineage>
</organism>
<dbReference type="Pfam" id="PF00563">
    <property type="entry name" value="EAL"/>
    <property type="match status" value="1"/>
</dbReference>
<dbReference type="InterPro" id="IPR029016">
    <property type="entry name" value="GAF-like_dom_sf"/>
</dbReference>
<dbReference type="PROSITE" id="PS50887">
    <property type="entry name" value="GGDEF"/>
    <property type="match status" value="1"/>
</dbReference>
<sequence length="899" mass="96539">MIQPHGWLLVLDRDTGRIVQVSANIAELTGRAAADCLGLTVADLLGPPVADPLARAMLGAGDSVGPFDCRLPCGDRPRELWGLGHRQPTGLLLELVPNEDPANTGPLLAGLCGAVRTYRSSPGIDALLRAAVADLRRTIGYERVLAIRFDRQGNALMVVEDSAVSAGSMLGERVAAALIPAESRAHWETTRLCAVPDVTEATVPLVPALNPLTGEAPDMARLTLRPGSPGLCAYVQERGIRAVLLVSLMSGGRLWGLLAGFDPQPRRLSPSVCALAEALGEIAAAQISVMEERVSAGARLAASRSIERLAAALRANHDLAAAVEERRDDLHVLFAPDAWVAYIDGEMRSEGTPPSPGWLMEMLERTDVERRDGVVAACGPEAPGDYRAVLRIEAAPDAWLLILRRSPEPWTAGDLDSAQELHRLMVERHAELYRVRTEMRLHRLAFYDPVTELPNRSFLLQDLQRALAVGEDPALLIISLDRYKTLAGSLGFTAADRLVAAVARRLEGCLGPGDKLARVDGGEFAVLVPATRGAEGTGLISHAVREALRNPVEVEGREVFVTASLGVVSSAQAHGLPMEVLRNAEIAALEAESSGGGTRSFEAAMRARLTERYDLYDRLRRAVYFSGGIRTAYQPIVDLADGRLLGFEVLARWQDPDRGEISPSEFIPIAEETGLIVPLGNQILMQGCRQVGRWNKLRPDAPLYVSVNLSPYQMDPGRIDLARWVRGVLELTGADPSWVKLEITESGLIANASNAVEVLHRLRDLGVGLAIDDFGTGYSSLSYLQRLPVESIKIDRSFIAGMGESVQGTELVRTIVQLARILGFSVVAEGIETPDQLEQVRALGCGRGQGFHFARPLTPGEAEVLVQGAAPWIGPLDTASVAAACAETSGLAGGRLARA</sequence>
<dbReference type="Pfam" id="PF01590">
    <property type="entry name" value="GAF"/>
    <property type="match status" value="1"/>
</dbReference>
<dbReference type="Pfam" id="PF00990">
    <property type="entry name" value="GGDEF"/>
    <property type="match status" value="1"/>
</dbReference>
<dbReference type="Gene3D" id="3.30.450.270">
    <property type="match status" value="1"/>
</dbReference>
<dbReference type="InterPro" id="IPR035919">
    <property type="entry name" value="EAL_sf"/>
</dbReference>
<dbReference type="InterPro" id="IPR029787">
    <property type="entry name" value="Nucleotide_cyclase"/>
</dbReference>
<dbReference type="eggNOG" id="COG4251">
    <property type="taxonomic scope" value="Bacteria"/>
</dbReference>
<dbReference type="KEGG" id="rce:RC1_3358"/>
<dbReference type="Gene3D" id="3.30.450.40">
    <property type="match status" value="1"/>
</dbReference>
<dbReference type="CDD" id="cd01949">
    <property type="entry name" value="GGDEF"/>
    <property type="match status" value="1"/>
</dbReference>
<feature type="domain" description="EAL" evidence="2">
    <location>
        <begin position="612"/>
        <end position="870"/>
    </location>
</feature>
<dbReference type="InterPro" id="IPR043150">
    <property type="entry name" value="Phytochrome_PHY_sf"/>
</dbReference>
<dbReference type="SUPFAM" id="SSF55781">
    <property type="entry name" value="GAF domain-like"/>
    <property type="match status" value="1"/>
</dbReference>
<dbReference type="CDD" id="cd01948">
    <property type="entry name" value="EAL"/>
    <property type="match status" value="1"/>
</dbReference>
<dbReference type="STRING" id="414684.RC1_3358"/>
<evidence type="ECO:0000313" key="5">
    <source>
        <dbReference type="Proteomes" id="UP000001591"/>
    </source>
</evidence>
<dbReference type="SUPFAM" id="SSF55073">
    <property type="entry name" value="Nucleotide cyclase"/>
    <property type="match status" value="1"/>
</dbReference>
<dbReference type="InterPro" id="IPR035965">
    <property type="entry name" value="PAS-like_dom_sf"/>
</dbReference>
<reference evidence="4 5" key="1">
    <citation type="journal article" date="2010" name="BMC Genomics">
        <title>Metabolic flexibility revealed in the genome of the cyst-forming alpha-1 proteobacterium Rhodospirillum centenum.</title>
        <authorList>
            <person name="Lu Y.K."/>
            <person name="Marden J."/>
            <person name="Han M."/>
            <person name="Swingley W.D."/>
            <person name="Mastrian S.D."/>
            <person name="Chowdhury S.R."/>
            <person name="Hao J."/>
            <person name="Helmy T."/>
            <person name="Kim S."/>
            <person name="Kurdoglu A.A."/>
            <person name="Matthies H.J."/>
            <person name="Rollo D."/>
            <person name="Stothard P."/>
            <person name="Blankenship R.E."/>
            <person name="Bauer C.E."/>
            <person name="Touchman J.W."/>
        </authorList>
    </citation>
    <scope>NUCLEOTIDE SEQUENCE [LARGE SCALE GENOMIC DNA]</scope>
    <source>
        <strain evidence="5">ATCC 51521 / SW</strain>
    </source>
</reference>
<dbReference type="Proteomes" id="UP000001591">
    <property type="component" value="Chromosome"/>
</dbReference>
<dbReference type="PROSITE" id="PS50883">
    <property type="entry name" value="EAL"/>
    <property type="match status" value="1"/>
</dbReference>
<dbReference type="InterPro" id="IPR016132">
    <property type="entry name" value="Phyto_chromo_attachment"/>
</dbReference>
<dbReference type="eggNOG" id="COG5001">
    <property type="taxonomic scope" value="Bacteria"/>
</dbReference>
<accession>B6IWP4</accession>
<dbReference type="OrthoDB" id="7251575at2"/>
<dbReference type="InterPro" id="IPR000160">
    <property type="entry name" value="GGDEF_dom"/>
</dbReference>
<feature type="domain" description="Phytochrome chromophore attachment site" evidence="1">
    <location>
        <begin position="123"/>
        <end position="270"/>
    </location>
</feature>
<dbReference type="InterPro" id="IPR052155">
    <property type="entry name" value="Biofilm_reg_signaling"/>
</dbReference>
<dbReference type="Gene3D" id="3.30.450.20">
    <property type="entry name" value="PAS domain"/>
    <property type="match status" value="1"/>
</dbReference>
<dbReference type="RefSeq" id="WP_012568496.1">
    <property type="nucleotide sequence ID" value="NC_011420.2"/>
</dbReference>
<dbReference type="EMBL" id="CP000613">
    <property type="protein sequence ID" value="ACJ00718.1"/>
    <property type="molecule type" value="Genomic_DNA"/>
</dbReference>
<proteinExistence type="predicted"/>
<dbReference type="InterPro" id="IPR013654">
    <property type="entry name" value="PAS_2"/>
</dbReference>
<dbReference type="SUPFAM" id="SSF55785">
    <property type="entry name" value="PYP-like sensor domain (PAS domain)"/>
    <property type="match status" value="1"/>
</dbReference>
<dbReference type="InterPro" id="IPR003018">
    <property type="entry name" value="GAF"/>
</dbReference>
<gene>
    <name evidence="4" type="ordered locus">RC1_3358</name>
</gene>
<dbReference type="InterPro" id="IPR001633">
    <property type="entry name" value="EAL_dom"/>
</dbReference>
<dbReference type="PANTHER" id="PTHR44757">
    <property type="entry name" value="DIGUANYLATE CYCLASE DGCP"/>
    <property type="match status" value="1"/>
</dbReference>
<dbReference type="SMART" id="SM00065">
    <property type="entry name" value="GAF"/>
    <property type="match status" value="1"/>
</dbReference>
<dbReference type="SUPFAM" id="SSF141868">
    <property type="entry name" value="EAL domain-like"/>
    <property type="match status" value="1"/>
</dbReference>
<evidence type="ECO:0000259" key="2">
    <source>
        <dbReference type="PROSITE" id="PS50883"/>
    </source>
</evidence>
<dbReference type="NCBIfam" id="TIGR00254">
    <property type="entry name" value="GGDEF"/>
    <property type="match status" value="1"/>
</dbReference>
<evidence type="ECO:0000259" key="1">
    <source>
        <dbReference type="PROSITE" id="PS50046"/>
    </source>
</evidence>